<protein>
    <submittedName>
        <fullName evidence="1">DUF4249 domain-containing protein</fullName>
    </submittedName>
</protein>
<proteinExistence type="predicted"/>
<dbReference type="InterPro" id="IPR025345">
    <property type="entry name" value="DUF4249"/>
</dbReference>
<evidence type="ECO:0000313" key="2">
    <source>
        <dbReference type="Proteomes" id="UP000760545"/>
    </source>
</evidence>
<name>A0ABX1DDH5_9FLAO</name>
<evidence type="ECO:0000313" key="1">
    <source>
        <dbReference type="EMBL" id="NJX16405.1"/>
    </source>
</evidence>
<accession>A0ABX1DDH5</accession>
<dbReference type="Proteomes" id="UP000760545">
    <property type="component" value="Unassembled WGS sequence"/>
</dbReference>
<dbReference type="RefSeq" id="WP_167918969.1">
    <property type="nucleotide sequence ID" value="NZ_JAAVJS010000020.1"/>
</dbReference>
<reference evidence="1 2" key="1">
    <citation type="submission" date="2020-03" db="EMBL/GenBank/DDBJ databases">
        <title>Tamlana sp. nov, isolated from XXX.</title>
        <authorList>
            <person name="Cao W.R."/>
        </authorList>
    </citation>
    <scope>NUCLEOTIDE SEQUENCE [LARGE SCALE GENOMIC DNA]</scope>
    <source>
        <strain evidence="1 2">HST1-43</strain>
    </source>
</reference>
<gene>
    <name evidence="1" type="ORF">HC176_12995</name>
</gene>
<dbReference type="EMBL" id="JAAVJS010000020">
    <property type="protein sequence ID" value="NJX16405.1"/>
    <property type="molecule type" value="Genomic_DNA"/>
</dbReference>
<sequence>MKAIKHILWCLPFLIWSCEDVIDVELENSAPRLVIDASLNWIKGTSGNAQSIQLSLTAPYFSNEIMPATGALVSVSDNNRTYRFVEDGDTGFYKTERFQPELNGIYKLNIEYNNEIYTATTVLKPVVPIDYVEQKNDGGFSGDEIEIKAFYHDPIETEDYYLFEFVFFKNNKISLEVYDDEFTNGNEIFAFFSDDSLNSGDKITIRNYGITQRTFQYFSLLLQQTDDEAGDPFQTQPATLRGNCVNLSNSNNFPLGYFKASEVDAFTYTIQ</sequence>
<keyword evidence="2" id="KW-1185">Reference proteome</keyword>
<organism evidence="1 2">
    <name type="scientific">Tamlana crocina</name>
    <dbReference type="NCBI Taxonomy" id="393006"/>
    <lineage>
        <taxon>Bacteria</taxon>
        <taxon>Pseudomonadati</taxon>
        <taxon>Bacteroidota</taxon>
        <taxon>Flavobacteriia</taxon>
        <taxon>Flavobacteriales</taxon>
        <taxon>Flavobacteriaceae</taxon>
        <taxon>Tamlana</taxon>
    </lineage>
</organism>
<comment type="caution">
    <text evidence="1">The sequence shown here is derived from an EMBL/GenBank/DDBJ whole genome shotgun (WGS) entry which is preliminary data.</text>
</comment>
<dbReference type="Pfam" id="PF14054">
    <property type="entry name" value="DUF4249"/>
    <property type="match status" value="1"/>
</dbReference>